<dbReference type="STRING" id="145458.APU90_01520"/>
<reference evidence="4 6" key="2">
    <citation type="submission" date="2018-02" db="EMBL/GenBank/DDBJ databases">
        <title>Bacteriophage NCPPB3778 and a type I-E CRISPR drive the evolution of the US Biological Select Agent, Rathayibacter toxicus.</title>
        <authorList>
            <person name="Davis E.W.II."/>
            <person name="Tabima J.F."/>
            <person name="Weisberg A.J."/>
            <person name="Lopes L.D."/>
            <person name="Wiseman M.S."/>
            <person name="Wiseman M.S."/>
            <person name="Pupko T."/>
            <person name="Belcher M.S."/>
            <person name="Sechler A.J."/>
            <person name="Tancos M.A."/>
            <person name="Schroeder B.K."/>
            <person name="Murray T.D."/>
            <person name="Luster D.G."/>
            <person name="Schneider W.L."/>
            <person name="Rogers E."/>
            <person name="Andreote F.D."/>
            <person name="Grunwald N.J."/>
            <person name="Putnam M.L."/>
            <person name="Chang J.H."/>
        </authorList>
    </citation>
    <scope>NUCLEOTIDE SEQUENCE [LARGE SCALE GENOMIC DNA]</scope>
    <source>
        <strain evidence="4 6">FH99</strain>
    </source>
</reference>
<dbReference type="Proteomes" id="UP000052979">
    <property type="component" value="Unassembled WGS sequence"/>
</dbReference>
<keyword evidence="5" id="KW-1185">Reference proteome</keyword>
<proteinExistence type="predicted"/>
<dbReference type="KEGG" id="rtx:TI83_04955"/>
<feature type="compositionally biased region" description="Basic and acidic residues" evidence="1">
    <location>
        <begin position="114"/>
        <end position="130"/>
    </location>
</feature>
<dbReference type="PATRIC" id="fig|145458.7.peg.1144"/>
<sequence>MPLSEHEQRLLDEMERNLYQNDADFVAAVSKGRGGTNYRAVLLGIFLAIFGLAALVAGVVLRQPLVGIGGFVVMLGGVVVAMRPAIRTAGEPGFADIGHSGKSRSTSPHQSSRFIDRLNERWDRRDSGRS</sequence>
<evidence type="ECO:0000313" key="3">
    <source>
        <dbReference type="EMBL" id="KKM44714.1"/>
    </source>
</evidence>
<evidence type="ECO:0000256" key="1">
    <source>
        <dbReference type="SAM" id="MobiDB-lite"/>
    </source>
</evidence>
<evidence type="ECO:0000313" key="5">
    <source>
        <dbReference type="Proteomes" id="UP000052979"/>
    </source>
</evidence>
<keyword evidence="2" id="KW-0472">Membrane</keyword>
<keyword evidence="2" id="KW-0812">Transmembrane</keyword>
<dbReference type="EMBL" id="LBFI01000053">
    <property type="protein sequence ID" value="KKM44714.1"/>
    <property type="molecule type" value="Genomic_DNA"/>
</dbReference>
<dbReference type="Pfam" id="PF11239">
    <property type="entry name" value="DUF3040"/>
    <property type="match status" value="1"/>
</dbReference>
<organism evidence="3 5">
    <name type="scientific">Rathayibacter toxicus</name>
    <dbReference type="NCBI Taxonomy" id="145458"/>
    <lineage>
        <taxon>Bacteria</taxon>
        <taxon>Bacillati</taxon>
        <taxon>Actinomycetota</taxon>
        <taxon>Actinomycetes</taxon>
        <taxon>Micrococcales</taxon>
        <taxon>Microbacteriaceae</taxon>
        <taxon>Rathayibacter</taxon>
    </lineage>
</organism>
<dbReference type="GeneID" id="93667368"/>
<reference evidence="3 5" key="1">
    <citation type="submission" date="2015-04" db="EMBL/GenBank/DDBJ databases">
        <title>Draft genome sequence of Rathayibacter toxicus strain FH-142 (AKA 70134 or CS 32), a Western Australian isolate.</title>
        <authorList>
            <consortium name="Consortium for Microbial Forensics and Genomics (microFORGE)"/>
            <person name="Knight B.M."/>
            <person name="Roberts D.P."/>
            <person name="Lin D."/>
            <person name="Hari K."/>
            <person name="Fletcher J."/>
            <person name="Melcher U."/>
            <person name="Blagden T."/>
            <person name="Luster D.G."/>
            <person name="Sechler A.J."/>
            <person name="Schneider W.L."/>
            <person name="Winegar R.A."/>
        </authorList>
    </citation>
    <scope>NUCLEOTIDE SEQUENCE [LARGE SCALE GENOMIC DNA]</scope>
    <source>
        <strain evidence="3 5">FH142</strain>
    </source>
</reference>
<dbReference type="Proteomes" id="UP000237966">
    <property type="component" value="Unassembled WGS sequence"/>
</dbReference>
<dbReference type="AlphaFoldDB" id="A0A0C5BDZ2"/>
<feature type="transmembrane region" description="Helical" evidence="2">
    <location>
        <begin position="65"/>
        <end position="82"/>
    </location>
</feature>
<feature type="compositionally biased region" description="Polar residues" evidence="1">
    <location>
        <begin position="103"/>
        <end position="113"/>
    </location>
</feature>
<dbReference type="OrthoDB" id="5244024at2"/>
<dbReference type="eggNOG" id="ENOG5032Z5G">
    <property type="taxonomic scope" value="Bacteria"/>
</dbReference>
<dbReference type="InterPro" id="IPR021401">
    <property type="entry name" value="DUF3040"/>
</dbReference>
<protein>
    <submittedName>
        <fullName evidence="4">DUF3040 domain-containing protein</fullName>
    </submittedName>
    <submittedName>
        <fullName evidence="3">Membrane protein</fullName>
    </submittedName>
</protein>
<feature type="region of interest" description="Disordered" evidence="1">
    <location>
        <begin position="91"/>
        <end position="130"/>
    </location>
</feature>
<accession>A0A0C5BDZ2</accession>
<evidence type="ECO:0000313" key="6">
    <source>
        <dbReference type="Proteomes" id="UP000237966"/>
    </source>
</evidence>
<evidence type="ECO:0000256" key="2">
    <source>
        <dbReference type="SAM" id="Phobius"/>
    </source>
</evidence>
<gene>
    <name evidence="4" type="ORF">C5C51_04725</name>
    <name evidence="3" type="ORF">VT73_09485</name>
</gene>
<dbReference type="EMBL" id="PSWU01000007">
    <property type="protein sequence ID" value="PPI15116.1"/>
    <property type="molecule type" value="Genomic_DNA"/>
</dbReference>
<dbReference type="KEGG" id="rtc:APU90_01520"/>
<keyword evidence="2" id="KW-1133">Transmembrane helix</keyword>
<name>A0A0C5BDZ2_9MICO</name>
<evidence type="ECO:0000313" key="4">
    <source>
        <dbReference type="EMBL" id="PPI15116.1"/>
    </source>
</evidence>
<dbReference type="RefSeq" id="WP_027691971.1">
    <property type="nucleotide sequence ID" value="NZ_CP010848.1"/>
</dbReference>
<feature type="transmembrane region" description="Helical" evidence="2">
    <location>
        <begin position="40"/>
        <end position="59"/>
    </location>
</feature>
<comment type="caution">
    <text evidence="3">The sequence shown here is derived from an EMBL/GenBank/DDBJ whole genome shotgun (WGS) entry which is preliminary data.</text>
</comment>